<reference evidence="2 3" key="1">
    <citation type="submission" date="2019-02" db="EMBL/GenBank/DDBJ databases">
        <title>Deep-cultivation of Planctomycetes and their phenomic and genomic characterization uncovers novel biology.</title>
        <authorList>
            <person name="Wiegand S."/>
            <person name="Jogler M."/>
            <person name="Boedeker C."/>
            <person name="Pinto D."/>
            <person name="Vollmers J."/>
            <person name="Rivas-Marin E."/>
            <person name="Kohn T."/>
            <person name="Peeters S.H."/>
            <person name="Heuer A."/>
            <person name="Rast P."/>
            <person name="Oberbeckmann S."/>
            <person name="Bunk B."/>
            <person name="Jeske O."/>
            <person name="Meyerdierks A."/>
            <person name="Storesund J.E."/>
            <person name="Kallscheuer N."/>
            <person name="Luecker S."/>
            <person name="Lage O.M."/>
            <person name="Pohl T."/>
            <person name="Merkel B.J."/>
            <person name="Hornburger P."/>
            <person name="Mueller R.-W."/>
            <person name="Bruemmer F."/>
            <person name="Labrenz M."/>
            <person name="Spormann A.M."/>
            <person name="Op Den Camp H."/>
            <person name="Overmann J."/>
            <person name="Amann R."/>
            <person name="Jetten M.S.M."/>
            <person name="Mascher T."/>
            <person name="Medema M.H."/>
            <person name="Devos D.P."/>
            <person name="Kaster A.-K."/>
            <person name="Ovreas L."/>
            <person name="Rohde M."/>
            <person name="Galperin M.Y."/>
            <person name="Jogler C."/>
        </authorList>
    </citation>
    <scope>NUCLEOTIDE SEQUENCE [LARGE SCALE GENOMIC DNA]</scope>
    <source>
        <strain evidence="2 3">Pla22</strain>
    </source>
</reference>
<keyword evidence="1" id="KW-1133">Transmembrane helix</keyword>
<name>A0A5C5WVL0_9BACT</name>
<organism evidence="2 3">
    <name type="scientific">Rubripirellula amarantea</name>
    <dbReference type="NCBI Taxonomy" id="2527999"/>
    <lineage>
        <taxon>Bacteria</taxon>
        <taxon>Pseudomonadati</taxon>
        <taxon>Planctomycetota</taxon>
        <taxon>Planctomycetia</taxon>
        <taxon>Pirellulales</taxon>
        <taxon>Pirellulaceae</taxon>
        <taxon>Rubripirellula</taxon>
    </lineage>
</organism>
<evidence type="ECO:0000256" key="1">
    <source>
        <dbReference type="SAM" id="Phobius"/>
    </source>
</evidence>
<gene>
    <name evidence="2" type="primary">ftsQ</name>
    <name evidence="2" type="ORF">Pla22_19410</name>
</gene>
<dbReference type="AlphaFoldDB" id="A0A5C5WVL0"/>
<evidence type="ECO:0000313" key="3">
    <source>
        <dbReference type="Proteomes" id="UP000316598"/>
    </source>
</evidence>
<dbReference type="Proteomes" id="UP000316598">
    <property type="component" value="Unassembled WGS sequence"/>
</dbReference>
<protein>
    <submittedName>
        <fullName evidence="2">Cell division protein FtsQ</fullName>
    </submittedName>
</protein>
<keyword evidence="1" id="KW-0472">Membrane</keyword>
<keyword evidence="2" id="KW-0131">Cell cycle</keyword>
<dbReference type="RefSeq" id="WP_242632036.1">
    <property type="nucleotide sequence ID" value="NZ_SJPI01000001.1"/>
</dbReference>
<feature type="transmembrane region" description="Helical" evidence="1">
    <location>
        <begin position="20"/>
        <end position="42"/>
    </location>
</feature>
<keyword evidence="2" id="KW-0132">Cell division</keyword>
<accession>A0A5C5WVL0</accession>
<comment type="caution">
    <text evidence="2">The sequence shown here is derived from an EMBL/GenBank/DDBJ whole genome shotgun (WGS) entry which is preliminary data.</text>
</comment>
<dbReference type="EMBL" id="SJPI01000001">
    <property type="protein sequence ID" value="TWT54299.1"/>
    <property type="molecule type" value="Genomic_DNA"/>
</dbReference>
<dbReference type="GO" id="GO:0051301">
    <property type="term" value="P:cell division"/>
    <property type="evidence" value="ECO:0007669"/>
    <property type="project" value="UniProtKB-KW"/>
</dbReference>
<sequence length="285" mass="31752">MRSEEPESNRPIRDVLRQLIKAPAALAIIWPAVLILGGYLAWHKWGSQHVAQQYFGVELSAIQVTPPPSYVRSDVAKSVYQDTAMDGLSLLDRTASAKIASAFSMHPWVRNVSSVRKLAGGTIDVRLEYREPVAMTRVFKPQYADHEKYYLPVDGDGVLLPSEEFSRSETRDFIHINVPGADSNQRPGSRFGDSRVEAAAKLAEVLAPFREQVGIKSIDVGGDPRLSEVPQLELTTHDGRRIWWGSPPGFEPPGERTTEMKLHTLLSPERDTVSDLRMASRAKPE</sequence>
<proteinExistence type="predicted"/>
<keyword evidence="1" id="KW-0812">Transmembrane</keyword>
<keyword evidence="3" id="KW-1185">Reference proteome</keyword>
<evidence type="ECO:0000313" key="2">
    <source>
        <dbReference type="EMBL" id="TWT54299.1"/>
    </source>
</evidence>